<evidence type="ECO:0000313" key="7">
    <source>
        <dbReference type="Proteomes" id="UP000013232"/>
    </source>
</evidence>
<evidence type="ECO:0000259" key="4">
    <source>
        <dbReference type="Pfam" id="PF00465"/>
    </source>
</evidence>
<dbReference type="GO" id="GO:0004022">
    <property type="term" value="F:alcohol dehydrogenase (NAD+) activity"/>
    <property type="evidence" value="ECO:0007669"/>
    <property type="project" value="TreeGrafter"/>
</dbReference>
<evidence type="ECO:0000256" key="1">
    <source>
        <dbReference type="ARBA" id="ARBA00001962"/>
    </source>
</evidence>
<dbReference type="SUPFAM" id="SSF56796">
    <property type="entry name" value="Dehydroquinate synthase-like"/>
    <property type="match status" value="1"/>
</dbReference>
<dbReference type="Gene3D" id="3.40.50.1970">
    <property type="match status" value="1"/>
</dbReference>
<sequence length="416" mass="43382">MNHEDVSSVVYQAIDLINARSVREFSVPPSTFIGPGAIARIGQAIAARGIGRVFIAIDESLEKLGLADGMYRSLKSHGLAHTIYCQSPREPDTALVEKMAAAMRAAPFDGVIAFGGGSILDAAKAAVVLAANPGLSVREMAQEPARIAVRRAPLIAVPTTAGTGSEATNATVITDSNDAGEHIKHLIIHPDMIPDLAVIDACLTLGTPPQFTAAVGVDALTHAIEAYLATHATPLTKALAYRALTLIGEALPIAVGQGQNVEARESMMLASYMAGVAFSNAGLGLCHAMAHQIGPAYDIPHGVANAILLPSVMHFNQLVCKRNLAEIGHALSGRLLDAAQAIQYVQELIAELGLPVNLRDAGGQPADYEGFADAALLDPSLATNPRSVSRAQVVEVYRHAHARQGAAGWHSGPPGS</sequence>
<dbReference type="FunFam" id="1.20.1090.10:FF:000001">
    <property type="entry name" value="Aldehyde-alcohol dehydrogenase"/>
    <property type="match status" value="1"/>
</dbReference>
<comment type="caution">
    <text evidence="6">The sequence shown here is derived from an EMBL/GenBank/DDBJ whole genome shotgun (WGS) entry which is preliminary data.</text>
</comment>
<comment type="cofactor">
    <cofactor evidence="1">
        <name>Fe cation</name>
        <dbReference type="ChEBI" id="CHEBI:24875"/>
    </cofactor>
</comment>
<dbReference type="InterPro" id="IPR039697">
    <property type="entry name" value="Alcohol_dehydrogenase_Fe"/>
</dbReference>
<feature type="domain" description="Alcohol dehydrogenase iron-type/glycerol dehydrogenase GldA" evidence="4">
    <location>
        <begin position="28"/>
        <end position="200"/>
    </location>
</feature>
<comment type="similarity">
    <text evidence="2">Belongs to the iron-containing alcohol dehydrogenase family.</text>
</comment>
<dbReference type="PANTHER" id="PTHR11496:SF94">
    <property type="entry name" value="ALCOHOL DEHYDROGENASE EUTG-RELATED"/>
    <property type="match status" value="1"/>
</dbReference>
<dbReference type="STRING" id="1123367.GCA_000621305_00926"/>
<dbReference type="Pfam" id="PF00465">
    <property type="entry name" value="Fe-ADH"/>
    <property type="match status" value="1"/>
</dbReference>
<dbReference type="PANTHER" id="PTHR11496">
    <property type="entry name" value="ALCOHOL DEHYDROGENASE"/>
    <property type="match status" value="1"/>
</dbReference>
<dbReference type="EMBL" id="AMXE01000005">
    <property type="protein sequence ID" value="ENO90116.1"/>
    <property type="molecule type" value="Genomic_DNA"/>
</dbReference>
<dbReference type="Proteomes" id="UP000013232">
    <property type="component" value="Unassembled WGS sequence"/>
</dbReference>
<dbReference type="OrthoDB" id="9815791at2"/>
<dbReference type="InterPro" id="IPR056798">
    <property type="entry name" value="ADH_Fe_C"/>
</dbReference>
<dbReference type="Gene3D" id="1.20.1090.10">
    <property type="entry name" value="Dehydroquinate synthase-like - alpha domain"/>
    <property type="match status" value="1"/>
</dbReference>
<dbReference type="FunFam" id="3.40.50.1970:FF:000003">
    <property type="entry name" value="Alcohol dehydrogenase, iron-containing"/>
    <property type="match status" value="1"/>
</dbReference>
<keyword evidence="7" id="KW-1185">Reference proteome</keyword>
<dbReference type="RefSeq" id="WP_004333396.1">
    <property type="nucleotide sequence ID" value="NZ_AMXE01000005.1"/>
</dbReference>
<dbReference type="InterPro" id="IPR001670">
    <property type="entry name" value="ADH_Fe/GldA"/>
</dbReference>
<organism evidence="6 7">
    <name type="scientific">Thauera linaloolentis (strain DSM 12138 / JCM 21573 / CCUG 41526 / CIP 105981 / IAM 15112 / NBRC 102519 / 47Lol)</name>
    <dbReference type="NCBI Taxonomy" id="1123367"/>
    <lineage>
        <taxon>Bacteria</taxon>
        <taxon>Pseudomonadati</taxon>
        <taxon>Pseudomonadota</taxon>
        <taxon>Betaproteobacteria</taxon>
        <taxon>Rhodocyclales</taxon>
        <taxon>Zoogloeaceae</taxon>
        <taxon>Thauera</taxon>
    </lineage>
</organism>
<keyword evidence="3" id="KW-0560">Oxidoreductase</keyword>
<accession>N6Y761</accession>
<feature type="domain" description="Fe-containing alcohol dehydrogenase-like C-terminal" evidence="5">
    <location>
        <begin position="212"/>
        <end position="400"/>
    </location>
</feature>
<evidence type="ECO:0000256" key="2">
    <source>
        <dbReference type="ARBA" id="ARBA00007358"/>
    </source>
</evidence>
<dbReference type="Pfam" id="PF25137">
    <property type="entry name" value="ADH_Fe_C"/>
    <property type="match status" value="1"/>
</dbReference>
<evidence type="ECO:0000313" key="6">
    <source>
        <dbReference type="EMBL" id="ENO90116.1"/>
    </source>
</evidence>
<dbReference type="eggNOG" id="COG1454">
    <property type="taxonomic scope" value="Bacteria"/>
</dbReference>
<evidence type="ECO:0000259" key="5">
    <source>
        <dbReference type="Pfam" id="PF25137"/>
    </source>
</evidence>
<gene>
    <name evidence="6" type="ORF">C666_02620</name>
</gene>
<dbReference type="AlphaFoldDB" id="N6Y761"/>
<dbReference type="CDD" id="cd08551">
    <property type="entry name" value="Fe-ADH"/>
    <property type="match status" value="1"/>
</dbReference>
<evidence type="ECO:0000256" key="3">
    <source>
        <dbReference type="ARBA" id="ARBA00023002"/>
    </source>
</evidence>
<dbReference type="GO" id="GO:0046872">
    <property type="term" value="F:metal ion binding"/>
    <property type="evidence" value="ECO:0007669"/>
    <property type="project" value="InterPro"/>
</dbReference>
<reference evidence="6 7" key="1">
    <citation type="submission" date="2012-09" db="EMBL/GenBank/DDBJ databases">
        <title>Draft Genome Sequences of 6 Strains from Genus Thauera.</title>
        <authorList>
            <person name="Liu B."/>
            <person name="Shapleigh J.P."/>
            <person name="Frostegard A.H."/>
        </authorList>
    </citation>
    <scope>NUCLEOTIDE SEQUENCE [LARGE SCALE GENOMIC DNA]</scope>
    <source>
        <strain evidence="7">47Lol / DSM 12138</strain>
    </source>
</reference>
<name>N6Y761_THAL4</name>
<protein>
    <submittedName>
        <fullName evidence="6">Ethanol dehydrogenase EutG</fullName>
    </submittedName>
</protein>
<proteinExistence type="inferred from homology"/>